<evidence type="ECO:0000313" key="2">
    <source>
        <dbReference type="Proteomes" id="UP000035366"/>
    </source>
</evidence>
<name>A0ABM5TIP5_9ACTN</name>
<reference evidence="1 2" key="1">
    <citation type="journal article" date="2015" name="ISME J.">
        <title>Draft Genome Sequence of Streptomyces incarnatus NRRL8089, which Produces the Nucleoside Antibiotic Sinefungin.</title>
        <authorList>
            <person name="Oshima K."/>
            <person name="Hattori M."/>
            <person name="Shimizu H."/>
            <person name="Fukuda K."/>
            <person name="Nemoto M."/>
            <person name="Inagaki K."/>
            <person name="Tamura T."/>
        </authorList>
    </citation>
    <scope>NUCLEOTIDE SEQUENCE [LARGE SCALE GENOMIC DNA]</scope>
    <source>
        <strain evidence="1 2">NRRL 8089</strain>
    </source>
</reference>
<evidence type="ECO:0000313" key="1">
    <source>
        <dbReference type="EMBL" id="AKJ10811.1"/>
    </source>
</evidence>
<protein>
    <submittedName>
        <fullName evidence="1">Uncharacterized protein</fullName>
    </submittedName>
</protein>
<organism evidence="1 2">
    <name type="scientific">Streptomyces incarnatus</name>
    <dbReference type="NCBI Taxonomy" id="665007"/>
    <lineage>
        <taxon>Bacteria</taxon>
        <taxon>Bacillati</taxon>
        <taxon>Actinomycetota</taxon>
        <taxon>Actinomycetes</taxon>
        <taxon>Kitasatosporales</taxon>
        <taxon>Streptomycetaceae</taxon>
        <taxon>Streptomyces</taxon>
    </lineage>
</organism>
<dbReference type="Proteomes" id="UP000035366">
    <property type="component" value="Chromosome"/>
</dbReference>
<gene>
    <name evidence="1" type="ORF">ABB07_12540</name>
</gene>
<proteinExistence type="predicted"/>
<sequence>MRGLPGQRLHIRPIIEEWARATLEDDDSDVLRIPRAWQAVDDLGLVLVPLDGEPAITDFLLHVDVLRLPSAADQARRQVRLSRVRLSFRLIQRRSRPFTRDLELSPASTANRP</sequence>
<accession>A0ABM5TIP5</accession>
<dbReference type="EMBL" id="CP011497">
    <property type="protein sequence ID" value="AKJ10811.1"/>
    <property type="molecule type" value="Genomic_DNA"/>
</dbReference>
<keyword evidence="2" id="KW-1185">Reference proteome</keyword>